<feature type="domain" description="Trichohyalin-plectin-homology" evidence="4">
    <location>
        <begin position="141"/>
        <end position="439"/>
    </location>
</feature>
<dbReference type="Proteomes" id="UP001472866">
    <property type="component" value="Chromosome 15"/>
</dbReference>
<reference evidence="5 6" key="1">
    <citation type="submission" date="2024-03" db="EMBL/GenBank/DDBJ databases">
        <title>Complete genome sequence of the green alga Chloropicon roscoffensis RCC1871.</title>
        <authorList>
            <person name="Lemieux C."/>
            <person name="Pombert J.-F."/>
            <person name="Otis C."/>
            <person name="Turmel M."/>
        </authorList>
    </citation>
    <scope>NUCLEOTIDE SEQUENCE [LARGE SCALE GENOMIC DNA]</scope>
    <source>
        <strain evidence="5 6">RCC1871</strain>
    </source>
</reference>
<evidence type="ECO:0000313" key="5">
    <source>
        <dbReference type="EMBL" id="WZN66352.1"/>
    </source>
</evidence>
<evidence type="ECO:0000256" key="3">
    <source>
        <dbReference type="SAM" id="MobiDB-lite"/>
    </source>
</evidence>
<feature type="compositionally biased region" description="Low complexity" evidence="3">
    <location>
        <begin position="10"/>
        <end position="24"/>
    </location>
</feature>
<proteinExistence type="predicted"/>
<sequence length="449" mass="52937">MALGISGSKPPTAASRGSSRSGTSAKRETEASVLEDLQGKLNGKMRQKFAPLANDLNAQEIIAKEVSKFLNSGKKISVSALDSLEKSIKLSLTGEKPAKAEKSGRIKAMTDEWSEIMKKDQELYLEHEKRKKEIQFKKTLQMKKDLESQIEEKTKIQAKMKKDDYKYYAEDQKAVEQWKKEEVEKEKVRKQKMLDIKKQRAQQIEDRSTRRTQEINKKKIEEEELKRRIEVETIKEMEKEEALKRRMKDEMELLLQHNEKNKAMRAEAKAAEEKIELKYQSDYIKLLELQEKKRAQALLDLKAKQDRQEAIGREIGEYKRWVDPKIIEENFRKNEVAAAKKEAEKEEKRIMMNFEVKKVLEQQINEKNKAKEKEDEIERRHIEQFKKETEAFETEQEKKRKEKLLKKIQHKEALEAQMRENAKRREVTSAMSRIEKSLNSKKLEQLNLN</sequence>
<evidence type="ECO:0000256" key="1">
    <source>
        <dbReference type="ARBA" id="ARBA00023054"/>
    </source>
</evidence>
<feature type="region of interest" description="Disordered" evidence="3">
    <location>
        <begin position="1"/>
        <end position="32"/>
    </location>
</feature>
<dbReference type="InterPro" id="IPR043597">
    <property type="entry name" value="TPH_dom"/>
</dbReference>
<organism evidence="5 6">
    <name type="scientific">Chloropicon roscoffensis</name>
    <dbReference type="NCBI Taxonomy" id="1461544"/>
    <lineage>
        <taxon>Eukaryota</taxon>
        <taxon>Viridiplantae</taxon>
        <taxon>Chlorophyta</taxon>
        <taxon>Chloropicophyceae</taxon>
        <taxon>Chloropicales</taxon>
        <taxon>Chloropicaceae</taxon>
        <taxon>Chloropicon</taxon>
    </lineage>
</organism>
<evidence type="ECO:0000259" key="4">
    <source>
        <dbReference type="Pfam" id="PF13868"/>
    </source>
</evidence>
<feature type="coiled-coil region" evidence="2">
    <location>
        <begin position="356"/>
        <end position="421"/>
    </location>
</feature>
<dbReference type="Pfam" id="PF13868">
    <property type="entry name" value="TPH"/>
    <property type="match status" value="1"/>
</dbReference>
<feature type="coiled-coil region" evidence="2">
    <location>
        <begin position="143"/>
        <end position="307"/>
    </location>
</feature>
<evidence type="ECO:0000313" key="6">
    <source>
        <dbReference type="Proteomes" id="UP001472866"/>
    </source>
</evidence>
<dbReference type="EMBL" id="CP151515">
    <property type="protein sequence ID" value="WZN66352.1"/>
    <property type="molecule type" value="Genomic_DNA"/>
</dbReference>
<keyword evidence="1 2" id="KW-0175">Coiled coil</keyword>
<accession>A0AAX4PIX0</accession>
<evidence type="ECO:0000256" key="2">
    <source>
        <dbReference type="SAM" id="Coils"/>
    </source>
</evidence>
<gene>
    <name evidence="5" type="ORF">HKI87_15g79170</name>
</gene>
<dbReference type="AlphaFoldDB" id="A0AAX4PIX0"/>
<name>A0AAX4PIX0_9CHLO</name>
<protein>
    <recommendedName>
        <fullName evidence="4">Trichohyalin-plectin-homology domain-containing protein</fullName>
    </recommendedName>
</protein>
<keyword evidence="6" id="KW-1185">Reference proteome</keyword>